<gene>
    <name evidence="11" type="ORF">ERUC_LOCUS10833</name>
</gene>
<sequence length="519" mass="57448">MIMRKCLRLRSITMMMLVAVLVWPVTLETCIARRGRHWRHNNRRSSDLSNSLSSKKPKSPGNSHHKSKPKLKPKVIIPPKVDENNSPVVSRLPKVKPPSLLPLNESQVFNVMDFGAKGDGKCDDTKAFEAAWAAACKVEASMMIIPSEYTFLVGPISFSGPYCQPNIVFQLDGTIIAPTDSKSWGKGLMWWIDFTKLIGIKVQGKGVIDGRGSDWWQQDYPFIDGETKLIIPLNNSVHNTPPRSEFDLKMQSIKPTALRFYGSIGVEVSGITIQNSPQCHLKFDNCGNVVVHDMTVSSPEDSPNTDGIHLQNTRDVLIHSTTLSCGDDCISIQTGCSNVYIHNVNCGPGHGISIGSLGKDSTKACVSNITVRDVAMHDTMTGVRIKTWQGGVGSVKGILFSNIQLNQVQFPIVIDQFYCDHTTCKNQTSAVSVEGVTYERIKGTYTVKPVHFACSDNFPCVDVQLSAIELRPVQEKYHLYDPFCWQTFGELNSPTLPPIDCLQIGKPARNRVQSDHDSC</sequence>
<evidence type="ECO:0000256" key="9">
    <source>
        <dbReference type="RuleBase" id="RU361169"/>
    </source>
</evidence>
<dbReference type="PANTHER" id="PTHR31375">
    <property type="match status" value="1"/>
</dbReference>
<evidence type="ECO:0000256" key="5">
    <source>
        <dbReference type="ARBA" id="ARBA00022801"/>
    </source>
</evidence>
<evidence type="ECO:0000256" key="1">
    <source>
        <dbReference type="ARBA" id="ARBA00004191"/>
    </source>
</evidence>
<dbReference type="Gene3D" id="2.160.20.10">
    <property type="entry name" value="Single-stranded right-handed beta-helix, Pectin lyase-like"/>
    <property type="match status" value="1"/>
</dbReference>
<dbReference type="PROSITE" id="PS00502">
    <property type="entry name" value="POLYGALACTURONASE"/>
    <property type="match status" value="1"/>
</dbReference>
<evidence type="ECO:0000256" key="10">
    <source>
        <dbReference type="SAM" id="MobiDB-lite"/>
    </source>
</evidence>
<accession>A0ABC8JG75</accession>
<reference evidence="11 12" key="1">
    <citation type="submission" date="2022-03" db="EMBL/GenBank/DDBJ databases">
        <authorList>
            <person name="Macdonald S."/>
            <person name="Ahmed S."/>
            <person name="Newling K."/>
        </authorList>
    </citation>
    <scope>NUCLEOTIDE SEQUENCE [LARGE SCALE GENOMIC DNA]</scope>
</reference>
<dbReference type="InterPro" id="IPR000743">
    <property type="entry name" value="Glyco_hydro_28"/>
</dbReference>
<dbReference type="InterPro" id="IPR011050">
    <property type="entry name" value="Pectin_lyase_fold/virulence"/>
</dbReference>
<name>A0ABC8JG75_ERUVS</name>
<comment type="similarity">
    <text evidence="2 9">Belongs to the glycosyl hydrolase 28 family.</text>
</comment>
<keyword evidence="5 9" id="KW-0378">Hydrolase</keyword>
<comment type="caution">
    <text evidence="11">The sequence shown here is derived from an EMBL/GenBank/DDBJ whole genome shotgun (WGS) entry which is preliminary data.</text>
</comment>
<dbReference type="SMART" id="SM00710">
    <property type="entry name" value="PbH1"/>
    <property type="match status" value="4"/>
</dbReference>
<protein>
    <recommendedName>
        <fullName evidence="13">Polygalacturonase</fullName>
    </recommendedName>
</protein>
<evidence type="ECO:0000313" key="11">
    <source>
        <dbReference type="EMBL" id="CAH8326875.1"/>
    </source>
</evidence>
<dbReference type="SUPFAM" id="SSF51126">
    <property type="entry name" value="Pectin lyase-like"/>
    <property type="match status" value="1"/>
</dbReference>
<organism evidence="11 12">
    <name type="scientific">Eruca vesicaria subsp. sativa</name>
    <name type="common">Garden rocket</name>
    <name type="synonym">Eruca sativa</name>
    <dbReference type="NCBI Taxonomy" id="29727"/>
    <lineage>
        <taxon>Eukaryota</taxon>
        <taxon>Viridiplantae</taxon>
        <taxon>Streptophyta</taxon>
        <taxon>Embryophyta</taxon>
        <taxon>Tracheophyta</taxon>
        <taxon>Spermatophyta</taxon>
        <taxon>Magnoliopsida</taxon>
        <taxon>eudicotyledons</taxon>
        <taxon>Gunneridae</taxon>
        <taxon>Pentapetalae</taxon>
        <taxon>rosids</taxon>
        <taxon>malvids</taxon>
        <taxon>Brassicales</taxon>
        <taxon>Brassicaceae</taxon>
        <taxon>Brassiceae</taxon>
        <taxon>Eruca</taxon>
    </lineage>
</organism>
<evidence type="ECO:0000256" key="8">
    <source>
        <dbReference type="PROSITE-ProRule" id="PRU10052"/>
    </source>
</evidence>
<proteinExistence type="inferred from homology"/>
<feature type="region of interest" description="Disordered" evidence="10">
    <location>
        <begin position="41"/>
        <end position="78"/>
    </location>
</feature>
<dbReference type="AlphaFoldDB" id="A0ABC8JG75"/>
<keyword evidence="6 9" id="KW-0326">Glycosidase</keyword>
<evidence type="ECO:0000313" key="12">
    <source>
        <dbReference type="Proteomes" id="UP001642260"/>
    </source>
</evidence>
<keyword evidence="7" id="KW-0961">Cell wall biogenesis/degradation</keyword>
<comment type="subcellular location">
    <subcellularLocation>
        <location evidence="1">Secreted</location>
        <location evidence="1">Cell wall</location>
    </subcellularLocation>
</comment>
<evidence type="ECO:0000256" key="7">
    <source>
        <dbReference type="ARBA" id="ARBA00023316"/>
    </source>
</evidence>
<evidence type="ECO:0000256" key="2">
    <source>
        <dbReference type="ARBA" id="ARBA00008834"/>
    </source>
</evidence>
<dbReference type="EMBL" id="CAKOAT010106710">
    <property type="protein sequence ID" value="CAH8326875.1"/>
    <property type="molecule type" value="Genomic_DNA"/>
</dbReference>
<keyword evidence="12" id="KW-1185">Reference proteome</keyword>
<dbReference type="FunFam" id="2.160.20.10:FF:000019">
    <property type="entry name" value="polygalacturonase At1g48100"/>
    <property type="match status" value="1"/>
</dbReference>
<keyword evidence="4" id="KW-0964">Secreted</keyword>
<evidence type="ECO:0000256" key="3">
    <source>
        <dbReference type="ARBA" id="ARBA00022512"/>
    </source>
</evidence>
<evidence type="ECO:0000256" key="4">
    <source>
        <dbReference type="ARBA" id="ARBA00022525"/>
    </source>
</evidence>
<evidence type="ECO:0000256" key="6">
    <source>
        <dbReference type="ARBA" id="ARBA00023295"/>
    </source>
</evidence>
<keyword evidence="3" id="KW-0134">Cell wall</keyword>
<dbReference type="GO" id="GO:0004553">
    <property type="term" value="F:hydrolase activity, hydrolyzing O-glycosyl compounds"/>
    <property type="evidence" value="ECO:0007669"/>
    <property type="project" value="UniProtKB-ARBA"/>
</dbReference>
<dbReference type="InterPro" id="IPR012334">
    <property type="entry name" value="Pectin_lyas_fold"/>
</dbReference>
<feature type="compositionally biased region" description="Basic residues" evidence="10">
    <location>
        <begin position="55"/>
        <end position="73"/>
    </location>
</feature>
<dbReference type="InterPro" id="IPR006626">
    <property type="entry name" value="PbH1"/>
</dbReference>
<dbReference type="GO" id="GO:0071555">
    <property type="term" value="P:cell wall organization"/>
    <property type="evidence" value="ECO:0007669"/>
    <property type="project" value="UniProtKB-KW"/>
</dbReference>
<dbReference type="Proteomes" id="UP001642260">
    <property type="component" value="Unassembled WGS sequence"/>
</dbReference>
<evidence type="ECO:0008006" key="13">
    <source>
        <dbReference type="Google" id="ProtNLM"/>
    </source>
</evidence>
<dbReference type="Pfam" id="PF00295">
    <property type="entry name" value="Glyco_hydro_28"/>
    <property type="match status" value="2"/>
</dbReference>
<feature type="active site" evidence="8">
    <location>
        <position position="350"/>
    </location>
</feature>